<protein>
    <submittedName>
        <fullName evidence="3">Phage integrase family</fullName>
    </submittedName>
</protein>
<dbReference type="GO" id="GO:0006310">
    <property type="term" value="P:DNA recombination"/>
    <property type="evidence" value="ECO:0007669"/>
    <property type="project" value="UniProtKB-KW"/>
</dbReference>
<dbReference type="SUPFAM" id="SSF56349">
    <property type="entry name" value="DNA breaking-rejoining enzymes"/>
    <property type="match status" value="1"/>
</dbReference>
<gene>
    <name evidence="3" type="ORF">AAM4_1440</name>
</gene>
<dbReference type="InterPro" id="IPR013762">
    <property type="entry name" value="Integrase-like_cat_sf"/>
</dbReference>
<evidence type="ECO:0000259" key="2">
    <source>
        <dbReference type="PROSITE" id="PS51898"/>
    </source>
</evidence>
<dbReference type="PROSITE" id="PS51898">
    <property type="entry name" value="TYR_RECOMBINASE"/>
    <property type="match status" value="1"/>
</dbReference>
<name>A0A1L7RNQ1_9ACTO</name>
<accession>A0A1L7RNQ1</accession>
<feature type="domain" description="Tyr recombinase" evidence="2">
    <location>
        <begin position="1"/>
        <end position="72"/>
    </location>
</feature>
<evidence type="ECO:0000313" key="3">
    <source>
        <dbReference type="EMBL" id="CED91272.1"/>
    </source>
</evidence>
<dbReference type="GO" id="GO:0015074">
    <property type="term" value="P:DNA integration"/>
    <property type="evidence" value="ECO:0007669"/>
    <property type="project" value="InterPro"/>
</dbReference>
<sequence>MKAKTVGTVISRAFNRAGVRGSAHQLRHYFATSLLRAGADSRVVQTLMRHESLATTGRYLGVDDAQQRAALNLLQPRPTV</sequence>
<dbReference type="AlphaFoldDB" id="A0A1L7RNQ1"/>
<keyword evidence="1" id="KW-0233">DNA recombination</keyword>
<organism evidence="3">
    <name type="scientific">Actinomyces succiniciruminis</name>
    <dbReference type="NCBI Taxonomy" id="1522002"/>
    <lineage>
        <taxon>Bacteria</taxon>
        <taxon>Bacillati</taxon>
        <taxon>Actinomycetota</taxon>
        <taxon>Actinomycetes</taxon>
        <taxon>Actinomycetales</taxon>
        <taxon>Actinomycetaceae</taxon>
        <taxon>Actinomyces</taxon>
    </lineage>
</organism>
<dbReference type="InterPro" id="IPR011010">
    <property type="entry name" value="DNA_brk_join_enz"/>
</dbReference>
<dbReference type="GO" id="GO:0003677">
    <property type="term" value="F:DNA binding"/>
    <property type="evidence" value="ECO:0007669"/>
    <property type="project" value="InterPro"/>
</dbReference>
<evidence type="ECO:0000256" key="1">
    <source>
        <dbReference type="ARBA" id="ARBA00023172"/>
    </source>
</evidence>
<dbReference type="Pfam" id="PF00589">
    <property type="entry name" value="Phage_integrase"/>
    <property type="match status" value="1"/>
</dbReference>
<dbReference type="InterPro" id="IPR002104">
    <property type="entry name" value="Integrase_catalytic"/>
</dbReference>
<dbReference type="EMBL" id="LK995499">
    <property type="protein sequence ID" value="CED91272.1"/>
    <property type="molecule type" value="Genomic_DNA"/>
</dbReference>
<proteinExistence type="predicted"/>
<dbReference type="Gene3D" id="1.10.443.10">
    <property type="entry name" value="Intergrase catalytic core"/>
    <property type="match status" value="1"/>
</dbReference>
<reference evidence="3" key="1">
    <citation type="submission" date="2014-07" db="EMBL/GenBank/DDBJ databases">
        <authorList>
            <person name="Zhang J.E."/>
            <person name="Yang H."/>
            <person name="Guo J."/>
            <person name="Deng Z."/>
            <person name="Luo H."/>
            <person name="Luo M."/>
            <person name="Zhao B."/>
        </authorList>
    </citation>
    <scope>NUCLEOTIDE SEQUENCE</scope>
    <source>
        <strain evidence="3">AM4</strain>
    </source>
</reference>